<gene>
    <name evidence="1" type="ORF">WAX74_19970</name>
</gene>
<reference evidence="1 2" key="1">
    <citation type="submission" date="2024-01" db="EMBL/GenBank/DDBJ databases">
        <title>Seven novel Bacillus-like species.</title>
        <authorList>
            <person name="Liu G."/>
        </authorList>
    </citation>
    <scope>NUCLEOTIDE SEQUENCE [LARGE SCALE GENOMIC DNA]</scope>
    <source>
        <strain evidence="1 2">FJAT-51614</strain>
    </source>
</reference>
<evidence type="ECO:0000313" key="1">
    <source>
        <dbReference type="EMBL" id="MEI4771881.1"/>
    </source>
</evidence>
<comment type="caution">
    <text evidence="1">The sequence shown here is derived from an EMBL/GenBank/DDBJ whole genome shotgun (WGS) entry which is preliminary data.</text>
</comment>
<proteinExistence type="predicted"/>
<dbReference type="Proteomes" id="UP001364890">
    <property type="component" value="Unassembled WGS sequence"/>
</dbReference>
<protein>
    <recommendedName>
        <fullName evidence="3">DUF4209 domain-containing protein</fullName>
    </recommendedName>
</protein>
<dbReference type="EMBL" id="JBAWSY010000031">
    <property type="protein sequence ID" value="MEI4771881.1"/>
    <property type="molecule type" value="Genomic_DNA"/>
</dbReference>
<evidence type="ECO:0000313" key="2">
    <source>
        <dbReference type="Proteomes" id="UP001364890"/>
    </source>
</evidence>
<keyword evidence="2" id="KW-1185">Reference proteome</keyword>
<evidence type="ECO:0008006" key="3">
    <source>
        <dbReference type="Google" id="ProtNLM"/>
    </source>
</evidence>
<accession>A0ABU8FCW2</accession>
<organism evidence="1 2">
    <name type="scientific">Psychrobacillus mangrovi</name>
    <dbReference type="NCBI Taxonomy" id="3117745"/>
    <lineage>
        <taxon>Bacteria</taxon>
        <taxon>Bacillati</taxon>
        <taxon>Bacillota</taxon>
        <taxon>Bacilli</taxon>
        <taxon>Bacillales</taxon>
        <taxon>Bacillaceae</taxon>
        <taxon>Psychrobacillus</taxon>
    </lineage>
</organism>
<sequence length="370" mass="42527">MQKDMFNKWNTMMAVPEHFRRVQVDFRKVQELNAGRSLQEVINATKSISTVSNMNLLTVQSVQRVLEPTNFNIPNIHQNISHSVTALSDALQSFNDISSVTRNAQNIINSVSLITPATQATKSYLETMQSLQSLKDSWSRSFKTILKNLDESNQSYRENQYDLVTLAQKSQWFLYEELIDRYLEEQSESQVTDLNEELVVDYVSHHLDECITDIINSPCYATQKKVIEQSFHAYSIGHYETAIFPLFGAFDNVISRWATGLLTNPYEHQKVYITSFRRILKRNIRDKAELVENIQSINLLKVLTVINAYIDLFDNNPSNSAKINRNAILHGSFNYELLTKESYLKMIVLLKSALVLLEVSPSELDINISK</sequence>
<name>A0ABU8FCW2_9BACI</name>